<dbReference type="EMBL" id="BARU01043586">
    <property type="protein sequence ID" value="GAH82929.1"/>
    <property type="molecule type" value="Genomic_DNA"/>
</dbReference>
<comment type="caution">
    <text evidence="1">The sequence shown here is derived from an EMBL/GenBank/DDBJ whole genome shotgun (WGS) entry which is preliminary data.</text>
</comment>
<evidence type="ECO:0000313" key="1">
    <source>
        <dbReference type="EMBL" id="GAH82929.1"/>
    </source>
</evidence>
<reference evidence="1" key="1">
    <citation type="journal article" date="2014" name="Front. Microbiol.">
        <title>High frequency of phylogenetically diverse reductive dehalogenase-homologous genes in deep subseafloor sedimentary metagenomes.</title>
        <authorList>
            <person name="Kawai M."/>
            <person name="Futagami T."/>
            <person name="Toyoda A."/>
            <person name="Takaki Y."/>
            <person name="Nishi S."/>
            <person name="Hori S."/>
            <person name="Arai W."/>
            <person name="Tsubouchi T."/>
            <person name="Morono Y."/>
            <person name="Uchiyama I."/>
            <person name="Ito T."/>
            <person name="Fujiyama A."/>
            <person name="Inagaki F."/>
            <person name="Takami H."/>
        </authorList>
    </citation>
    <scope>NUCLEOTIDE SEQUENCE</scope>
    <source>
        <strain evidence="1">Expedition CK06-06</strain>
    </source>
</reference>
<protein>
    <submittedName>
        <fullName evidence="1">Uncharacterized protein</fullName>
    </submittedName>
</protein>
<sequence length="139" mass="15693">YAVLSKDRQKVVKCAFELMKRQLASNKFDKEATGKEKSTVKEALNTLLPVVINQPMRPILKDLGLEFGLLAFNWNKVFGKRPDIAAVVVTIKNVVEKTLSLMEAIDIIKSLTNRVRDMERFSPPAFELSKHYLKSLGGD</sequence>
<proteinExistence type="predicted"/>
<organism evidence="1">
    <name type="scientific">marine sediment metagenome</name>
    <dbReference type="NCBI Taxonomy" id="412755"/>
    <lineage>
        <taxon>unclassified sequences</taxon>
        <taxon>metagenomes</taxon>
        <taxon>ecological metagenomes</taxon>
    </lineage>
</organism>
<feature type="non-terminal residue" evidence="1">
    <location>
        <position position="1"/>
    </location>
</feature>
<dbReference type="AlphaFoldDB" id="X1JXD5"/>
<gene>
    <name evidence="1" type="ORF">S03H2_66707</name>
</gene>
<accession>X1JXD5</accession>
<name>X1JXD5_9ZZZZ</name>